<organism evidence="1 2">
    <name type="scientific">Panacagrimonas perspica</name>
    <dbReference type="NCBI Taxonomy" id="381431"/>
    <lineage>
        <taxon>Bacteria</taxon>
        <taxon>Pseudomonadati</taxon>
        <taxon>Pseudomonadota</taxon>
        <taxon>Gammaproteobacteria</taxon>
        <taxon>Nevskiales</taxon>
        <taxon>Nevskiaceae</taxon>
        <taxon>Panacagrimonas</taxon>
    </lineage>
</organism>
<keyword evidence="2" id="KW-1185">Reference proteome</keyword>
<reference evidence="1 2" key="1">
    <citation type="submission" date="2019-03" db="EMBL/GenBank/DDBJ databases">
        <title>Genomic Encyclopedia of Type Strains, Phase IV (KMG-IV): sequencing the most valuable type-strain genomes for metagenomic binning, comparative biology and taxonomic classification.</title>
        <authorList>
            <person name="Goeker M."/>
        </authorList>
    </citation>
    <scope>NUCLEOTIDE SEQUENCE [LARGE SCALE GENOMIC DNA]</scope>
    <source>
        <strain evidence="1 2">DSM 26377</strain>
    </source>
</reference>
<comment type="caution">
    <text evidence="1">The sequence shown here is derived from an EMBL/GenBank/DDBJ whole genome shotgun (WGS) entry which is preliminary data.</text>
</comment>
<protein>
    <submittedName>
        <fullName evidence="1">Uncharacterized protein</fullName>
    </submittedName>
</protein>
<dbReference type="Proteomes" id="UP000295341">
    <property type="component" value="Unassembled WGS sequence"/>
</dbReference>
<dbReference type="EMBL" id="SOBT01000013">
    <property type="protein sequence ID" value="TDU23306.1"/>
    <property type="molecule type" value="Genomic_DNA"/>
</dbReference>
<sequence length="108" mass="11397">MEKQKTPLEHAAGKLISSLQKEWGAEAGEPGADISEEAMHKCHSLLHGAKNGSLQSVLRGASVTDFIGRAWVRAHPRVLPAIRAFEEQVAISAGAQPAVEADGHAPGQ</sequence>
<name>A0A4V3F3Y6_9GAMM</name>
<gene>
    <name evidence="1" type="ORF">DFR24_4830</name>
</gene>
<accession>A0A4V3F3Y6</accession>
<proteinExistence type="predicted"/>
<evidence type="ECO:0000313" key="1">
    <source>
        <dbReference type="EMBL" id="TDU23306.1"/>
    </source>
</evidence>
<evidence type="ECO:0000313" key="2">
    <source>
        <dbReference type="Proteomes" id="UP000295341"/>
    </source>
</evidence>
<dbReference type="AlphaFoldDB" id="A0A4V3F3Y6"/>